<evidence type="ECO:0000256" key="1">
    <source>
        <dbReference type="ARBA" id="ARBA00022741"/>
    </source>
</evidence>
<dbReference type="AlphaFoldDB" id="A0AA39ISQ4"/>
<name>A0AA39ISQ4_9BILA</name>
<proteinExistence type="predicted"/>
<evidence type="ECO:0000313" key="7">
    <source>
        <dbReference type="Proteomes" id="UP001175271"/>
    </source>
</evidence>
<keyword evidence="3" id="KW-0347">Helicase</keyword>
<protein>
    <recommendedName>
        <fullName evidence="5">DNA2/NAM7 helicase-like C-terminal domain-containing protein</fullName>
    </recommendedName>
</protein>
<dbReference type="InterPro" id="IPR027417">
    <property type="entry name" value="P-loop_NTPase"/>
</dbReference>
<dbReference type="GO" id="GO:0005524">
    <property type="term" value="F:ATP binding"/>
    <property type="evidence" value="ECO:0007669"/>
    <property type="project" value="UniProtKB-KW"/>
</dbReference>
<evidence type="ECO:0000259" key="5">
    <source>
        <dbReference type="Pfam" id="PF13087"/>
    </source>
</evidence>
<comment type="caution">
    <text evidence="6">The sequence shown here is derived from an EMBL/GenBank/DDBJ whole genome shotgun (WGS) entry which is preliminary data.</text>
</comment>
<dbReference type="InterPro" id="IPR041679">
    <property type="entry name" value="DNA2/NAM7-like_C"/>
</dbReference>
<evidence type="ECO:0000256" key="2">
    <source>
        <dbReference type="ARBA" id="ARBA00022801"/>
    </source>
</evidence>
<keyword evidence="1" id="KW-0547">Nucleotide-binding</keyword>
<evidence type="ECO:0000256" key="3">
    <source>
        <dbReference type="ARBA" id="ARBA00022806"/>
    </source>
</evidence>
<dbReference type="GO" id="GO:0043139">
    <property type="term" value="F:5'-3' DNA helicase activity"/>
    <property type="evidence" value="ECO:0007669"/>
    <property type="project" value="TreeGrafter"/>
</dbReference>
<dbReference type="Proteomes" id="UP001175271">
    <property type="component" value="Unassembled WGS sequence"/>
</dbReference>
<sequence length="224" mass="24787">MVTCLPELEKVLLTGDAYQLPAYAYHLKGQVLDGGLESVITAVQRRKTVPTSALSISYRPHPALVEVQKALYNDRLKSGLTQEQRNLLASVGFPLPNAAIPLVLINTPHEHQRAACGSRYNLEQEELVLDLLAHLRSQFPVASIVESNVLIRTVDSYQGRDIDFLAAGCAWSTFFANAVRKTHIVDAKYIRRLTTRESVTTDDIRAPTSFSMFPAGPVPMNIES</sequence>
<dbReference type="Gene3D" id="3.40.50.300">
    <property type="entry name" value="P-loop containing nucleotide triphosphate hydrolases"/>
    <property type="match status" value="1"/>
</dbReference>
<accession>A0AA39ISQ4</accession>
<dbReference type="PANTHER" id="PTHR43788:SF16">
    <property type="entry name" value="HELICASE WITH ZINC FINGER 2"/>
    <property type="match status" value="1"/>
</dbReference>
<keyword evidence="4" id="KW-0067">ATP-binding</keyword>
<evidence type="ECO:0000256" key="4">
    <source>
        <dbReference type="ARBA" id="ARBA00022840"/>
    </source>
</evidence>
<keyword evidence="7" id="KW-1185">Reference proteome</keyword>
<feature type="domain" description="DNA2/NAM7 helicase-like C-terminal" evidence="5">
    <location>
        <begin position="38"/>
        <end position="142"/>
    </location>
</feature>
<keyword evidence="2" id="KW-0378">Hydrolase</keyword>
<gene>
    <name evidence="6" type="ORF">QR680_010755</name>
</gene>
<evidence type="ECO:0000313" key="6">
    <source>
        <dbReference type="EMBL" id="KAK0428353.1"/>
    </source>
</evidence>
<dbReference type="InterPro" id="IPR050534">
    <property type="entry name" value="Coronavir_polyprotein_1ab"/>
</dbReference>
<dbReference type="Pfam" id="PF13087">
    <property type="entry name" value="AAA_12"/>
    <property type="match status" value="1"/>
</dbReference>
<dbReference type="GO" id="GO:0016787">
    <property type="term" value="F:hydrolase activity"/>
    <property type="evidence" value="ECO:0007669"/>
    <property type="project" value="UniProtKB-KW"/>
</dbReference>
<dbReference type="EMBL" id="JAUCMV010000001">
    <property type="protein sequence ID" value="KAK0428353.1"/>
    <property type="molecule type" value="Genomic_DNA"/>
</dbReference>
<reference evidence="6" key="1">
    <citation type="submission" date="2023-06" db="EMBL/GenBank/DDBJ databases">
        <title>Genomic analysis of the entomopathogenic nematode Steinernema hermaphroditum.</title>
        <authorList>
            <person name="Schwarz E.M."/>
            <person name="Heppert J.K."/>
            <person name="Baniya A."/>
            <person name="Schwartz H.T."/>
            <person name="Tan C.-H."/>
            <person name="Antoshechkin I."/>
            <person name="Sternberg P.W."/>
            <person name="Goodrich-Blair H."/>
            <person name="Dillman A.R."/>
        </authorList>
    </citation>
    <scope>NUCLEOTIDE SEQUENCE</scope>
    <source>
        <strain evidence="6">PS9179</strain>
        <tissue evidence="6">Whole animal</tissue>
    </source>
</reference>
<dbReference type="PANTHER" id="PTHR43788">
    <property type="entry name" value="DNA2/NAM7 HELICASE FAMILY MEMBER"/>
    <property type="match status" value="1"/>
</dbReference>
<organism evidence="6 7">
    <name type="scientific">Steinernema hermaphroditum</name>
    <dbReference type="NCBI Taxonomy" id="289476"/>
    <lineage>
        <taxon>Eukaryota</taxon>
        <taxon>Metazoa</taxon>
        <taxon>Ecdysozoa</taxon>
        <taxon>Nematoda</taxon>
        <taxon>Chromadorea</taxon>
        <taxon>Rhabditida</taxon>
        <taxon>Tylenchina</taxon>
        <taxon>Panagrolaimomorpha</taxon>
        <taxon>Strongyloidoidea</taxon>
        <taxon>Steinernematidae</taxon>
        <taxon>Steinernema</taxon>
    </lineage>
</organism>